<reference evidence="1 2" key="1">
    <citation type="journal article" date="2020" name="ISME J.">
        <title>Uncovering the hidden diversity of litter-decomposition mechanisms in mushroom-forming fungi.</title>
        <authorList>
            <person name="Floudas D."/>
            <person name="Bentzer J."/>
            <person name="Ahren D."/>
            <person name="Johansson T."/>
            <person name="Persson P."/>
            <person name="Tunlid A."/>
        </authorList>
    </citation>
    <scope>NUCLEOTIDE SEQUENCE [LARGE SCALE GENOMIC DNA]</scope>
    <source>
        <strain evidence="1 2">CBS 175.51</strain>
    </source>
</reference>
<evidence type="ECO:0000313" key="2">
    <source>
        <dbReference type="Proteomes" id="UP000541558"/>
    </source>
</evidence>
<keyword evidence="2" id="KW-1185">Reference proteome</keyword>
<sequence length="59" mass="6548">MSALAEGRLQDIDELYPPGTGGMRVKTEYTDTDRSLRLRMALHGDQMSKLSRASILTPP</sequence>
<proteinExistence type="predicted"/>
<dbReference type="AlphaFoldDB" id="A0A8H5ERG3"/>
<dbReference type="Proteomes" id="UP000541558">
    <property type="component" value="Unassembled WGS sequence"/>
</dbReference>
<evidence type="ECO:0000313" key="1">
    <source>
        <dbReference type="EMBL" id="KAF5309644.1"/>
    </source>
</evidence>
<protein>
    <submittedName>
        <fullName evidence="1">Uncharacterized protein</fullName>
    </submittedName>
</protein>
<dbReference type="EMBL" id="JAACJK010000234">
    <property type="protein sequence ID" value="KAF5309644.1"/>
    <property type="molecule type" value="Genomic_DNA"/>
</dbReference>
<comment type="caution">
    <text evidence="1">The sequence shown here is derived from an EMBL/GenBank/DDBJ whole genome shotgun (WGS) entry which is preliminary data.</text>
</comment>
<name>A0A8H5ERG3_9AGAR</name>
<organism evidence="1 2">
    <name type="scientific">Ephemerocybe angulata</name>
    <dbReference type="NCBI Taxonomy" id="980116"/>
    <lineage>
        <taxon>Eukaryota</taxon>
        <taxon>Fungi</taxon>
        <taxon>Dikarya</taxon>
        <taxon>Basidiomycota</taxon>
        <taxon>Agaricomycotina</taxon>
        <taxon>Agaricomycetes</taxon>
        <taxon>Agaricomycetidae</taxon>
        <taxon>Agaricales</taxon>
        <taxon>Agaricineae</taxon>
        <taxon>Psathyrellaceae</taxon>
        <taxon>Ephemerocybe</taxon>
    </lineage>
</organism>
<gene>
    <name evidence="1" type="ORF">D9611_014039</name>
</gene>
<accession>A0A8H5ERG3</accession>